<name>A0ACD5AHE8_9ACTN</name>
<reference evidence="1" key="1">
    <citation type="journal article" date="2025" name="Int. J. Syst. Evol. Microbiol.">
        <title>Streptomyces citrinus sp. nov., with yellow diffusible pigment.</title>
        <authorList>
            <person name="He Y."/>
            <person name="Yang E."/>
            <person name="Xu J."/>
            <person name="Sun Y."/>
            <person name="Sun L."/>
        </authorList>
    </citation>
    <scope>NUCLEOTIDE SEQUENCE</scope>
    <source>
        <strain evidence="1">Q6</strain>
    </source>
</reference>
<gene>
    <name evidence="1" type="ORF">V2W30_26720</name>
</gene>
<evidence type="ECO:0000313" key="1">
    <source>
        <dbReference type="EMBL" id="WWQ66569.1"/>
    </source>
</evidence>
<sequence>MSGRLVRWACTAAVAGALLAPGPAGAVPEPAGDKSVAELLTDLQRLYREAEEASETYNATAEELKKRRKEADDLAGKLARARGALHDSRTDAGRLAREQYQGRSEIAPYVRLLLARDPQHALDQGHVLRRAAKEQEATVDRLVSGEKTADDLATKARAALDEQLQLAEKQKKERDAVDGHLKEVEELLASLTTDQLAELARLENDGTADAQRKFMASGALSSVGRSPSREGDRALAYAVRQIGKPYVWGAQGPQAYDCSGLTSQAWAHAGRPIPRTSQEQWATLPRVPLSELRPGDLVVYFPEATHVAMYLGDGMVVQAPRPGARVKVSPIAANPLLGAVRPDPGSGSMTGYRAPKLPPGARTGGDAGYGDAGAPAT</sequence>
<accession>A0ACD5AHE8</accession>
<dbReference type="Proteomes" id="UP001432251">
    <property type="component" value="Chromosome"/>
</dbReference>
<protein>
    <submittedName>
        <fullName evidence="1">NlpC/P60 family protein</fullName>
    </submittedName>
</protein>
<keyword evidence="2" id="KW-1185">Reference proteome</keyword>
<evidence type="ECO:0000313" key="2">
    <source>
        <dbReference type="Proteomes" id="UP001432251"/>
    </source>
</evidence>
<organism evidence="1 2">
    <name type="scientific">Streptomyces citrinus</name>
    <dbReference type="NCBI Taxonomy" id="3118173"/>
    <lineage>
        <taxon>Bacteria</taxon>
        <taxon>Bacillati</taxon>
        <taxon>Actinomycetota</taxon>
        <taxon>Actinomycetes</taxon>
        <taxon>Kitasatosporales</taxon>
        <taxon>Streptomycetaceae</taxon>
        <taxon>Streptomyces</taxon>
    </lineage>
</organism>
<proteinExistence type="predicted"/>
<dbReference type="EMBL" id="CP146022">
    <property type="protein sequence ID" value="WWQ66569.1"/>
    <property type="molecule type" value="Genomic_DNA"/>
</dbReference>